<keyword evidence="3" id="KW-1185">Reference proteome</keyword>
<accession>A0A8J5M739</accession>
<reference evidence="2 3" key="1">
    <citation type="submission" date="2020-08" db="EMBL/GenBank/DDBJ databases">
        <title>Plant Genome Project.</title>
        <authorList>
            <person name="Zhang R.-G."/>
        </authorList>
    </citation>
    <scope>NUCLEOTIDE SEQUENCE [LARGE SCALE GENOMIC DNA]</scope>
    <source>
        <tissue evidence="2">Rhizome</tissue>
    </source>
</reference>
<dbReference type="AlphaFoldDB" id="A0A8J5M739"/>
<dbReference type="InterPro" id="IPR005174">
    <property type="entry name" value="KIB1-4_b-propeller"/>
</dbReference>
<name>A0A8J5M739_ZINOF</name>
<feature type="domain" description="KIB1-4 beta-propeller" evidence="1">
    <location>
        <begin position="64"/>
        <end position="192"/>
    </location>
</feature>
<comment type="caution">
    <text evidence="2">The sequence shown here is derived from an EMBL/GenBank/DDBJ whole genome shotgun (WGS) entry which is preliminary data.</text>
</comment>
<dbReference type="PANTHER" id="PTHR44586:SF25">
    <property type="entry name" value="(WILD MALAYSIAN BANANA) HYPOTHETICAL PROTEIN"/>
    <property type="match status" value="1"/>
</dbReference>
<evidence type="ECO:0000313" key="3">
    <source>
        <dbReference type="Proteomes" id="UP000734854"/>
    </source>
</evidence>
<evidence type="ECO:0000313" key="2">
    <source>
        <dbReference type="EMBL" id="KAG6534913.1"/>
    </source>
</evidence>
<gene>
    <name evidence="2" type="ORF">ZIOFF_008821</name>
</gene>
<dbReference type="Proteomes" id="UP000734854">
    <property type="component" value="Unassembled WGS sequence"/>
</dbReference>
<dbReference type="EMBL" id="JACMSC010000002">
    <property type="protein sequence ID" value="KAG6534913.1"/>
    <property type="molecule type" value="Genomic_DNA"/>
</dbReference>
<dbReference type="PANTHER" id="PTHR44586">
    <property type="entry name" value="F-BOX DOMAIN CONTAINING PROTEIN, EXPRESSED"/>
    <property type="match status" value="1"/>
</dbReference>
<proteinExistence type="predicted"/>
<evidence type="ECO:0000259" key="1">
    <source>
        <dbReference type="Pfam" id="PF03478"/>
    </source>
</evidence>
<organism evidence="2 3">
    <name type="scientific">Zingiber officinale</name>
    <name type="common">Ginger</name>
    <name type="synonym">Amomum zingiber</name>
    <dbReference type="NCBI Taxonomy" id="94328"/>
    <lineage>
        <taxon>Eukaryota</taxon>
        <taxon>Viridiplantae</taxon>
        <taxon>Streptophyta</taxon>
        <taxon>Embryophyta</taxon>
        <taxon>Tracheophyta</taxon>
        <taxon>Spermatophyta</taxon>
        <taxon>Magnoliopsida</taxon>
        <taxon>Liliopsida</taxon>
        <taxon>Zingiberales</taxon>
        <taxon>Zingiberaceae</taxon>
        <taxon>Zingiber</taxon>
    </lineage>
</organism>
<protein>
    <recommendedName>
        <fullName evidence="1">KIB1-4 beta-propeller domain-containing protein</fullName>
    </recommendedName>
</protein>
<sequence length="373" mass="41357">MDVFSLIFSKLSLPQFLRSAAVCVSWSAAVRDLSTRGRCFKFRGQSPWLVLNHNPRDDPSAVTFYAFDERRMYTIPVPDPPIIDRLFLGSAHGRIITIDVRLQVQLLNPITGLQIDLPRLFSSEGINPIRDTAGRLLGFAIPKSVNEEEQVRRGISSIRGNWILYQCHLKATLSADPSLGDGYTVALIQYPICSFLHRDVVVDSNDIIVDDVLVPDILDVAGVIFDDGSVGETQESLPSIILPPVESTAILLSDDGSGTRVRPPFLLLPIEDDEADGDDFRRIFSSDDHRASSEWLLLWVLHPSRILVRIPAGHGEEGGDSPTGSELWFFSDITPFPAPSYSSSTSHPLLSEFCPTRWKRQWLTSGDSSSVLS</sequence>
<dbReference type="Pfam" id="PF03478">
    <property type="entry name" value="Beta-prop_KIB1-4"/>
    <property type="match status" value="1"/>
</dbReference>